<evidence type="ECO:0000259" key="2">
    <source>
        <dbReference type="PROSITE" id="PS50025"/>
    </source>
</evidence>
<dbReference type="Pfam" id="PF02210">
    <property type="entry name" value="Laminin_G_2"/>
    <property type="match status" value="1"/>
</dbReference>
<dbReference type="InterPro" id="IPR001791">
    <property type="entry name" value="Laminin_G"/>
</dbReference>
<name>A0A9D3BMC9_NOTFU</name>
<evidence type="ECO:0000313" key="3">
    <source>
        <dbReference type="EMBL" id="KAF7211778.1"/>
    </source>
</evidence>
<dbReference type="CDD" id="cd00110">
    <property type="entry name" value="LamG"/>
    <property type="match status" value="1"/>
</dbReference>
<comment type="caution">
    <text evidence="1">Lacks conserved residue(s) required for the propagation of feature annotation.</text>
</comment>
<feature type="domain" description="Laminin G" evidence="2">
    <location>
        <begin position="35"/>
        <end position="221"/>
    </location>
</feature>
<reference evidence="3" key="1">
    <citation type="submission" date="2020-03" db="EMBL/GenBank/DDBJ databases">
        <title>Intra-Species Differences in Population Size shape Life History and Genome Evolution.</title>
        <authorList>
            <person name="Willemsen D."/>
            <person name="Cui R."/>
            <person name="Valenzano D.R."/>
        </authorList>
    </citation>
    <scope>NUCLEOTIDE SEQUENCE</scope>
    <source>
        <strain evidence="3">GRZ</strain>
        <tissue evidence="3">Whole</tissue>
    </source>
</reference>
<accession>A0A9D3BMC9</accession>
<dbReference type="InterPro" id="IPR013320">
    <property type="entry name" value="ConA-like_dom_sf"/>
</dbReference>
<comment type="caution">
    <text evidence="3">The sequence shown here is derived from an EMBL/GenBank/DDBJ whole genome shotgun (WGS) entry which is preliminary data.</text>
</comment>
<dbReference type="AlphaFoldDB" id="A0A9D3BMC9"/>
<gene>
    <name evidence="3" type="ORF">G4P62_007006</name>
</gene>
<organism evidence="3 4">
    <name type="scientific">Nothobranchius furzeri</name>
    <name type="common">Turquoise killifish</name>
    <dbReference type="NCBI Taxonomy" id="105023"/>
    <lineage>
        <taxon>Eukaryota</taxon>
        <taxon>Metazoa</taxon>
        <taxon>Chordata</taxon>
        <taxon>Craniata</taxon>
        <taxon>Vertebrata</taxon>
        <taxon>Euteleostomi</taxon>
        <taxon>Actinopterygii</taxon>
        <taxon>Neopterygii</taxon>
        <taxon>Teleostei</taxon>
        <taxon>Neoteleostei</taxon>
        <taxon>Acanthomorphata</taxon>
        <taxon>Ovalentaria</taxon>
        <taxon>Atherinomorphae</taxon>
        <taxon>Cyprinodontiformes</taxon>
        <taxon>Nothobranchiidae</taxon>
        <taxon>Nothobranchius</taxon>
    </lineage>
</organism>
<proteinExistence type="predicted"/>
<dbReference type="EMBL" id="JAAVVJ010000011">
    <property type="protein sequence ID" value="KAF7211778.1"/>
    <property type="molecule type" value="Genomic_DNA"/>
</dbReference>
<dbReference type="Gene3D" id="2.60.120.200">
    <property type="match status" value="2"/>
</dbReference>
<dbReference type="KEGG" id="nfu:107381219"/>
<evidence type="ECO:0000313" key="4">
    <source>
        <dbReference type="Proteomes" id="UP000822369"/>
    </source>
</evidence>
<dbReference type="PROSITE" id="PS50025">
    <property type="entry name" value="LAM_G_DOMAIN"/>
    <property type="match status" value="1"/>
</dbReference>
<dbReference type="SMART" id="SM00282">
    <property type="entry name" value="LamG"/>
    <property type="match status" value="1"/>
</dbReference>
<dbReference type="SUPFAM" id="SSF49899">
    <property type="entry name" value="Concanavalin A-like lectins/glucanases"/>
    <property type="match status" value="1"/>
</dbReference>
<dbReference type="Proteomes" id="UP000822369">
    <property type="component" value="Chromosome 11"/>
</dbReference>
<sequence>MTDSPSEDGHFLDWTKATKKEAVYESWEGCPLQTVDGAHFLGHGFLELEPDVFSGGQDFDISMDFRTDQLNALLLFTYNTQTEDYVLVELEAGLLSFIIAADGQVTELRMWVGLGYCDGDWKQLSLAKRGSVISAAVNDWAEEVWGAGGAARLSVDSPLYLGGVPAELLHPALDAQSHKHGLGGCIRRFTLHGDERSRPVSESVNLSVASRRSVHVYLDGCPTSESRFNCRGNDSVLVYSGRQTQATDYGLQPFTGITIVLNACTALHQQEEDAHSDSLYEQQCICCSHFSNNNGESGINKYILAAKANHTSRMSL</sequence>
<dbReference type="FunFam" id="2.60.120.200:FF:000126">
    <property type="entry name" value="usherin"/>
    <property type="match status" value="1"/>
</dbReference>
<protein>
    <submittedName>
        <fullName evidence="3">Usherin-like</fullName>
    </submittedName>
</protein>
<evidence type="ECO:0000256" key="1">
    <source>
        <dbReference type="PROSITE-ProRule" id="PRU00122"/>
    </source>
</evidence>